<feature type="transmembrane region" description="Helical" evidence="6">
    <location>
        <begin position="252"/>
        <end position="270"/>
    </location>
</feature>
<feature type="transmembrane region" description="Helical" evidence="6">
    <location>
        <begin position="119"/>
        <end position="140"/>
    </location>
</feature>
<feature type="transmembrane region" description="Helical" evidence="6">
    <location>
        <begin position="20"/>
        <end position="42"/>
    </location>
</feature>
<evidence type="ECO:0000313" key="8">
    <source>
        <dbReference type="Proteomes" id="UP000031278"/>
    </source>
</evidence>
<keyword evidence="5 6" id="KW-0472">Membrane</keyword>
<gene>
    <name evidence="7" type="ORF">RJ45_07815</name>
</gene>
<reference evidence="7 8" key="1">
    <citation type="submission" date="2014-12" db="EMBL/GenBank/DDBJ databases">
        <title>Genome sequencing of Photobacterium gaetbulicola AD005a.</title>
        <authorList>
            <person name="Adrian T.G.S."/>
            <person name="Chan K.G."/>
        </authorList>
    </citation>
    <scope>NUCLEOTIDE SEQUENCE [LARGE SCALE GENOMIC DNA]</scope>
    <source>
        <strain evidence="7 8">AD005a</strain>
    </source>
</reference>
<organism evidence="7 8">
    <name type="scientific">Photobacterium gaetbulicola</name>
    <dbReference type="NCBI Taxonomy" id="1295392"/>
    <lineage>
        <taxon>Bacteria</taxon>
        <taxon>Pseudomonadati</taxon>
        <taxon>Pseudomonadota</taxon>
        <taxon>Gammaproteobacteria</taxon>
        <taxon>Vibrionales</taxon>
        <taxon>Vibrionaceae</taxon>
        <taxon>Photobacterium</taxon>
    </lineage>
</organism>
<dbReference type="PANTHER" id="PTHR43701">
    <property type="entry name" value="MEMBRANE TRANSPORTER PROTEIN MJ0441-RELATED"/>
    <property type="match status" value="1"/>
</dbReference>
<keyword evidence="3 6" id="KW-0812">Transmembrane</keyword>
<dbReference type="PANTHER" id="PTHR43701:SF2">
    <property type="entry name" value="MEMBRANE TRANSPORTER PROTEIN YJNA-RELATED"/>
    <property type="match status" value="1"/>
</dbReference>
<keyword evidence="4 6" id="KW-1133">Transmembrane helix</keyword>
<feature type="transmembrane region" description="Helical" evidence="6">
    <location>
        <begin position="160"/>
        <end position="185"/>
    </location>
</feature>
<comment type="subcellular location">
    <subcellularLocation>
        <location evidence="6">Cell membrane</location>
        <topology evidence="6">Multi-pass membrane protein</topology>
    </subcellularLocation>
    <subcellularLocation>
        <location evidence="1">Membrane</location>
        <topology evidence="1">Multi-pass membrane protein</topology>
    </subcellularLocation>
</comment>
<dbReference type="AlphaFoldDB" id="A0A0B9GZR0"/>
<feature type="transmembrane region" description="Helical" evidence="6">
    <location>
        <begin position="86"/>
        <end position="107"/>
    </location>
</feature>
<dbReference type="Proteomes" id="UP000031278">
    <property type="component" value="Unassembled WGS sequence"/>
</dbReference>
<protein>
    <recommendedName>
        <fullName evidence="6">Probable membrane transporter protein</fullName>
    </recommendedName>
</protein>
<dbReference type="EMBL" id="JWLZ01000113">
    <property type="protein sequence ID" value="KHT64176.1"/>
    <property type="molecule type" value="Genomic_DNA"/>
</dbReference>
<evidence type="ECO:0000256" key="2">
    <source>
        <dbReference type="ARBA" id="ARBA00009142"/>
    </source>
</evidence>
<keyword evidence="6" id="KW-1003">Cell membrane</keyword>
<evidence type="ECO:0000256" key="1">
    <source>
        <dbReference type="ARBA" id="ARBA00004141"/>
    </source>
</evidence>
<sequence length="271" mass="28344">MDMFSLVTEILTTDGIMLKIALGSIFGLCLGLTGVGGGVLLIPMLQIFCGMAPVLAVGTASLISALVKINASIIHVKAKNVSWRQISILFIGAMPLTFLVTQIVVYFNQHPLHADVTQSIITGLVTVVMVGSLVSVFHKFRAKPQAKLAMTGTGNTDRKALLSGMFCGSVLGSTGVGGGVLLLPVLNNILNVDIKKAIGSSVVLALFLSGFAALGYAKGGQADVSTAIYFVFGSFIGVPVAASLLEKISEKTTYLITLTVISVSLLMYTLF</sequence>
<evidence type="ECO:0000256" key="4">
    <source>
        <dbReference type="ARBA" id="ARBA00022989"/>
    </source>
</evidence>
<dbReference type="InterPro" id="IPR002781">
    <property type="entry name" value="TM_pro_TauE-like"/>
</dbReference>
<feature type="transmembrane region" description="Helical" evidence="6">
    <location>
        <begin position="227"/>
        <end position="245"/>
    </location>
</feature>
<proteinExistence type="inferred from homology"/>
<accession>A0A0B9GZR0</accession>
<comment type="caution">
    <text evidence="7">The sequence shown here is derived from an EMBL/GenBank/DDBJ whole genome shotgun (WGS) entry which is preliminary data.</text>
</comment>
<dbReference type="GO" id="GO:0005886">
    <property type="term" value="C:plasma membrane"/>
    <property type="evidence" value="ECO:0007669"/>
    <property type="project" value="UniProtKB-SubCell"/>
</dbReference>
<dbReference type="InterPro" id="IPR051598">
    <property type="entry name" value="TSUP/Inactive_protease-like"/>
</dbReference>
<evidence type="ECO:0000256" key="3">
    <source>
        <dbReference type="ARBA" id="ARBA00022692"/>
    </source>
</evidence>
<feature type="transmembrane region" description="Helical" evidence="6">
    <location>
        <begin position="197"/>
        <end position="215"/>
    </location>
</feature>
<evidence type="ECO:0000313" key="7">
    <source>
        <dbReference type="EMBL" id="KHT64176.1"/>
    </source>
</evidence>
<feature type="transmembrane region" description="Helical" evidence="6">
    <location>
        <begin position="54"/>
        <end position="74"/>
    </location>
</feature>
<name>A0A0B9GZR0_9GAMM</name>
<evidence type="ECO:0000256" key="5">
    <source>
        <dbReference type="ARBA" id="ARBA00023136"/>
    </source>
</evidence>
<evidence type="ECO:0000256" key="6">
    <source>
        <dbReference type="RuleBase" id="RU363041"/>
    </source>
</evidence>
<dbReference type="Pfam" id="PF01925">
    <property type="entry name" value="TauE"/>
    <property type="match status" value="1"/>
</dbReference>
<comment type="similarity">
    <text evidence="2 6">Belongs to the 4-toluene sulfonate uptake permease (TSUP) (TC 2.A.102) family.</text>
</comment>
<dbReference type="RefSeq" id="WP_039460426.1">
    <property type="nucleotide sequence ID" value="NZ_JWLZ01000113.1"/>
</dbReference>